<proteinExistence type="predicted"/>
<keyword evidence="3" id="KW-1185">Reference proteome</keyword>
<keyword evidence="1" id="KW-1133">Transmembrane helix</keyword>
<organism evidence="2 3">
    <name type="scientific">Actinokineospora auranticolor</name>
    <dbReference type="NCBI Taxonomy" id="155976"/>
    <lineage>
        <taxon>Bacteria</taxon>
        <taxon>Bacillati</taxon>
        <taxon>Actinomycetota</taxon>
        <taxon>Actinomycetes</taxon>
        <taxon>Pseudonocardiales</taxon>
        <taxon>Pseudonocardiaceae</taxon>
        <taxon>Actinokineospora</taxon>
    </lineage>
</organism>
<reference evidence="2 3" key="1">
    <citation type="submission" date="2018-02" db="EMBL/GenBank/DDBJ databases">
        <title>Genomic Encyclopedia of Archaeal and Bacterial Type Strains, Phase II (KMG-II): from individual species to whole genera.</title>
        <authorList>
            <person name="Goeker M."/>
        </authorList>
    </citation>
    <scope>NUCLEOTIDE SEQUENCE [LARGE SCALE GENOMIC DNA]</scope>
    <source>
        <strain evidence="2 3">YU 961-1</strain>
    </source>
</reference>
<evidence type="ECO:0000313" key="3">
    <source>
        <dbReference type="Proteomes" id="UP000239203"/>
    </source>
</evidence>
<name>A0A2S6GYC1_9PSEU</name>
<dbReference type="Proteomes" id="UP000239203">
    <property type="component" value="Unassembled WGS sequence"/>
</dbReference>
<feature type="transmembrane region" description="Helical" evidence="1">
    <location>
        <begin position="20"/>
        <end position="37"/>
    </location>
</feature>
<gene>
    <name evidence="2" type="ORF">CLV40_102135</name>
</gene>
<comment type="caution">
    <text evidence="2">The sequence shown here is derived from an EMBL/GenBank/DDBJ whole genome shotgun (WGS) entry which is preliminary data.</text>
</comment>
<keyword evidence="1" id="KW-0812">Transmembrane</keyword>
<feature type="transmembrane region" description="Helical" evidence="1">
    <location>
        <begin position="44"/>
        <end position="63"/>
    </location>
</feature>
<evidence type="ECO:0000256" key="1">
    <source>
        <dbReference type="SAM" id="Phobius"/>
    </source>
</evidence>
<accession>A0A2S6GYC1</accession>
<dbReference type="EMBL" id="PTIX01000002">
    <property type="protein sequence ID" value="PPK70224.1"/>
    <property type="molecule type" value="Genomic_DNA"/>
</dbReference>
<protein>
    <submittedName>
        <fullName evidence="2">Uncharacterized protein</fullName>
    </submittedName>
</protein>
<sequence>MLLSALQVMTTSDPPATGQPVALLVTSMLAGLGTLFATTGSERVTLVAALVVAAIVLVAMITGTGSRAAEDAVDGFDDFYLAW</sequence>
<dbReference type="AlphaFoldDB" id="A0A2S6GYC1"/>
<evidence type="ECO:0000313" key="2">
    <source>
        <dbReference type="EMBL" id="PPK70224.1"/>
    </source>
</evidence>
<keyword evidence="1" id="KW-0472">Membrane</keyword>